<evidence type="ECO:0000256" key="8">
    <source>
        <dbReference type="ARBA" id="ARBA00039086"/>
    </source>
</evidence>
<evidence type="ECO:0000313" key="12">
    <source>
        <dbReference type="EMBL" id="KKL79525.1"/>
    </source>
</evidence>
<dbReference type="Pfam" id="PF01187">
    <property type="entry name" value="MIF"/>
    <property type="match status" value="1"/>
</dbReference>
<dbReference type="EC" id="5.3.3.12" evidence="7"/>
<dbReference type="InterPro" id="IPR001398">
    <property type="entry name" value="Macrophage_inhib_fac"/>
</dbReference>
<evidence type="ECO:0000256" key="4">
    <source>
        <dbReference type="ARBA" id="ARBA00023235"/>
    </source>
</evidence>
<dbReference type="SUPFAM" id="SSF55331">
    <property type="entry name" value="Tautomerase/MIF"/>
    <property type="match status" value="1"/>
</dbReference>
<sequence>MPYLKIQINQDFDEEKKAEIMDKISKLVAKELGKPESMIMVALETAAKMVFGGTNDPTIFMELKSVGLPESKTSDLSASLCDFAEQHLNVKKERIYIEFANAEKSMFGWKGKNILELFPN</sequence>
<comment type="caution">
    <text evidence="13">The sequence shown here is derived from an EMBL/GenBank/DDBJ whole genome shotgun (WGS) entry which is preliminary data.</text>
</comment>
<evidence type="ECO:0000256" key="9">
    <source>
        <dbReference type="ARBA" id="ARBA00041631"/>
    </source>
</evidence>
<dbReference type="EMBL" id="LAZR01000579">
    <property type="protein sequence ID" value="KKN63794.1"/>
    <property type="molecule type" value="Genomic_DNA"/>
</dbReference>
<dbReference type="PANTHER" id="PTHR11954">
    <property type="entry name" value="D-DOPACHROME DECARBOXYLASE"/>
    <property type="match status" value="1"/>
</dbReference>
<comment type="catalytic activity">
    <reaction evidence="6">
        <text>L-dopachrome = 5,6-dihydroxyindole-2-carboxylate</text>
        <dbReference type="Rhea" id="RHEA:13041"/>
        <dbReference type="ChEBI" id="CHEBI:16875"/>
        <dbReference type="ChEBI" id="CHEBI:57509"/>
        <dbReference type="EC" id="5.3.3.12"/>
    </reaction>
</comment>
<proteinExistence type="predicted"/>
<keyword evidence="2" id="KW-0202">Cytokine</keyword>
<organism evidence="13">
    <name type="scientific">marine sediment metagenome</name>
    <dbReference type="NCBI Taxonomy" id="412755"/>
    <lineage>
        <taxon>unclassified sequences</taxon>
        <taxon>metagenomes</taxon>
        <taxon>ecological metagenomes</taxon>
    </lineage>
</organism>
<dbReference type="InterPro" id="IPR014347">
    <property type="entry name" value="Tautomerase/MIF_sf"/>
</dbReference>
<evidence type="ECO:0000256" key="7">
    <source>
        <dbReference type="ARBA" id="ARBA00038932"/>
    </source>
</evidence>
<dbReference type="GO" id="GO:0050178">
    <property type="term" value="F:phenylpyruvate tautomerase activity"/>
    <property type="evidence" value="ECO:0007669"/>
    <property type="project" value="UniProtKB-EC"/>
</dbReference>
<protein>
    <recommendedName>
        <fullName evidence="11">L-dopachrome isomerase</fullName>
        <ecNumber evidence="8">5.3.2.1</ecNumber>
        <ecNumber evidence="7">5.3.3.12</ecNumber>
    </recommendedName>
    <alternativeName>
        <fullName evidence="9">L-dopachrome tautomerase</fullName>
    </alternativeName>
    <alternativeName>
        <fullName evidence="10">Phenylpyruvate tautomerase</fullName>
    </alternativeName>
</protein>
<comment type="subcellular location">
    <subcellularLocation>
        <location evidence="1">Secreted</location>
    </subcellularLocation>
</comment>
<evidence type="ECO:0000256" key="2">
    <source>
        <dbReference type="ARBA" id="ARBA00022514"/>
    </source>
</evidence>
<dbReference type="EC" id="5.3.2.1" evidence="8"/>
<dbReference type="EMBL" id="LAZR01023144">
    <property type="protein sequence ID" value="KKL79525.1"/>
    <property type="molecule type" value="Genomic_DNA"/>
</dbReference>
<evidence type="ECO:0000256" key="3">
    <source>
        <dbReference type="ARBA" id="ARBA00022525"/>
    </source>
</evidence>
<dbReference type="GO" id="GO:0005125">
    <property type="term" value="F:cytokine activity"/>
    <property type="evidence" value="ECO:0007669"/>
    <property type="project" value="UniProtKB-KW"/>
</dbReference>
<keyword evidence="4" id="KW-0413">Isomerase</keyword>
<evidence type="ECO:0000256" key="11">
    <source>
        <dbReference type="ARBA" id="ARBA00042730"/>
    </source>
</evidence>
<dbReference type="GO" id="GO:0004167">
    <property type="term" value="F:dopachrome isomerase activity"/>
    <property type="evidence" value="ECO:0007669"/>
    <property type="project" value="UniProtKB-EC"/>
</dbReference>
<dbReference type="AlphaFoldDB" id="A0A0F9S9W2"/>
<evidence type="ECO:0000313" key="13">
    <source>
        <dbReference type="EMBL" id="KKN63794.1"/>
    </source>
</evidence>
<gene>
    <name evidence="13" type="ORF">LCGC14_0498330</name>
    <name evidence="12" type="ORF">LCGC14_2013940</name>
</gene>
<dbReference type="Gene3D" id="3.30.429.10">
    <property type="entry name" value="Macrophage Migration Inhibitory Factor"/>
    <property type="match status" value="1"/>
</dbReference>
<comment type="catalytic activity">
    <reaction evidence="5">
        <text>3-phenylpyruvate = enol-phenylpyruvate</text>
        <dbReference type="Rhea" id="RHEA:17097"/>
        <dbReference type="ChEBI" id="CHEBI:16815"/>
        <dbReference type="ChEBI" id="CHEBI:18005"/>
        <dbReference type="EC" id="5.3.2.1"/>
    </reaction>
</comment>
<accession>A0A0F9S9W2</accession>
<keyword evidence="3" id="KW-0964">Secreted</keyword>
<evidence type="ECO:0000256" key="5">
    <source>
        <dbReference type="ARBA" id="ARBA00036735"/>
    </source>
</evidence>
<evidence type="ECO:0000256" key="6">
    <source>
        <dbReference type="ARBA" id="ARBA00036823"/>
    </source>
</evidence>
<name>A0A0F9S9W2_9ZZZZ</name>
<dbReference type="PANTHER" id="PTHR11954:SF6">
    <property type="entry name" value="MACROPHAGE MIGRATION INHIBITORY FACTOR"/>
    <property type="match status" value="1"/>
</dbReference>
<evidence type="ECO:0000256" key="10">
    <source>
        <dbReference type="ARBA" id="ARBA00041912"/>
    </source>
</evidence>
<dbReference type="GO" id="GO:0005615">
    <property type="term" value="C:extracellular space"/>
    <property type="evidence" value="ECO:0007669"/>
    <property type="project" value="UniProtKB-KW"/>
</dbReference>
<reference evidence="13" key="1">
    <citation type="journal article" date="2015" name="Nature">
        <title>Complex archaea that bridge the gap between prokaryotes and eukaryotes.</title>
        <authorList>
            <person name="Spang A."/>
            <person name="Saw J.H."/>
            <person name="Jorgensen S.L."/>
            <person name="Zaremba-Niedzwiedzka K."/>
            <person name="Martijn J."/>
            <person name="Lind A.E."/>
            <person name="van Eijk R."/>
            <person name="Schleper C."/>
            <person name="Guy L."/>
            <person name="Ettema T.J."/>
        </authorList>
    </citation>
    <scope>NUCLEOTIDE SEQUENCE</scope>
</reference>
<evidence type="ECO:0000256" key="1">
    <source>
        <dbReference type="ARBA" id="ARBA00004613"/>
    </source>
</evidence>